<accession>A0A5J4SCM2</accession>
<dbReference type="Proteomes" id="UP000324800">
    <property type="component" value="Unassembled WGS sequence"/>
</dbReference>
<name>A0A5J4SCM2_9EUKA</name>
<comment type="caution">
    <text evidence="1">The sequence shown here is derived from an EMBL/GenBank/DDBJ whole genome shotgun (WGS) entry which is preliminary data.</text>
</comment>
<feature type="non-terminal residue" evidence="1">
    <location>
        <position position="102"/>
    </location>
</feature>
<dbReference type="EMBL" id="SNRW01040561">
    <property type="protein sequence ID" value="KAA6343043.1"/>
    <property type="molecule type" value="Genomic_DNA"/>
</dbReference>
<sequence length="102" mass="11626">MSIRIILKVSHQRSRLTIMGVENILCVEQNKLEGADGKFKNQLRKQTILDVVNLNIITINHSIHSTFAGSIFVKSTNVFLLQDMCSDSFEIEEQSTLNDLKY</sequence>
<evidence type="ECO:0000313" key="1">
    <source>
        <dbReference type="EMBL" id="KAA6343043.1"/>
    </source>
</evidence>
<gene>
    <name evidence="1" type="ORF">EZS28_052340</name>
</gene>
<evidence type="ECO:0000313" key="2">
    <source>
        <dbReference type="Proteomes" id="UP000324800"/>
    </source>
</evidence>
<reference evidence="1 2" key="1">
    <citation type="submission" date="2019-03" db="EMBL/GenBank/DDBJ databases">
        <title>Single cell metagenomics reveals metabolic interactions within the superorganism composed of flagellate Streblomastix strix and complex community of Bacteroidetes bacteria on its surface.</title>
        <authorList>
            <person name="Treitli S.C."/>
            <person name="Kolisko M."/>
            <person name="Husnik F."/>
            <person name="Keeling P."/>
            <person name="Hampl V."/>
        </authorList>
    </citation>
    <scope>NUCLEOTIDE SEQUENCE [LARGE SCALE GENOMIC DNA]</scope>
    <source>
        <strain evidence="1">ST1C</strain>
    </source>
</reference>
<dbReference type="AlphaFoldDB" id="A0A5J4SCM2"/>
<organism evidence="1 2">
    <name type="scientific">Streblomastix strix</name>
    <dbReference type="NCBI Taxonomy" id="222440"/>
    <lineage>
        <taxon>Eukaryota</taxon>
        <taxon>Metamonada</taxon>
        <taxon>Preaxostyla</taxon>
        <taxon>Oxymonadida</taxon>
        <taxon>Streblomastigidae</taxon>
        <taxon>Streblomastix</taxon>
    </lineage>
</organism>
<proteinExistence type="predicted"/>
<protein>
    <submittedName>
        <fullName evidence="1">Uncharacterized protein</fullName>
    </submittedName>
</protein>